<feature type="transmembrane region" description="Helical" evidence="1">
    <location>
        <begin position="20"/>
        <end position="41"/>
    </location>
</feature>
<keyword evidence="3" id="KW-1185">Reference proteome</keyword>
<evidence type="ECO:0000313" key="3">
    <source>
        <dbReference type="Proteomes" id="UP000002027"/>
    </source>
</evidence>
<dbReference type="OrthoDB" id="5245199at2"/>
<feature type="transmembrane region" description="Helical" evidence="1">
    <location>
        <begin position="147"/>
        <end position="170"/>
    </location>
</feature>
<feature type="transmembrane region" description="Helical" evidence="1">
    <location>
        <begin position="370"/>
        <end position="390"/>
    </location>
</feature>
<dbReference type="Gene3D" id="1.20.210.10">
    <property type="entry name" value="Cytochrome c oxidase-like, subunit I domain"/>
    <property type="match status" value="1"/>
</dbReference>
<proteinExistence type="predicted"/>
<feature type="transmembrane region" description="Helical" evidence="1">
    <location>
        <begin position="190"/>
        <end position="211"/>
    </location>
</feature>
<dbReference type="Proteomes" id="UP000002027">
    <property type="component" value="Chromosome 1"/>
</dbReference>
<evidence type="ECO:0000256" key="1">
    <source>
        <dbReference type="SAM" id="Phobius"/>
    </source>
</evidence>
<dbReference type="InterPro" id="IPR036927">
    <property type="entry name" value="Cyt_c_oxase-like_su1_sf"/>
</dbReference>
<dbReference type="EMBL" id="CP001823">
    <property type="protein sequence ID" value="ACZ38074.1"/>
    <property type="molecule type" value="Genomic_DNA"/>
</dbReference>
<keyword evidence="1" id="KW-0812">Transmembrane</keyword>
<feature type="transmembrane region" description="Helical" evidence="1">
    <location>
        <begin position="223"/>
        <end position="245"/>
    </location>
</feature>
<dbReference type="InParanoid" id="D1C1F7"/>
<dbReference type="RefSeq" id="WP_012871121.1">
    <property type="nucleotide sequence ID" value="NC_013523.1"/>
</dbReference>
<gene>
    <name evidence="2" type="ordered locus">Sthe_0637</name>
</gene>
<keyword evidence="1" id="KW-1133">Transmembrane helix</keyword>
<protein>
    <submittedName>
        <fullName evidence="2">Uncharacterized protein</fullName>
    </submittedName>
</protein>
<feature type="transmembrane region" description="Helical" evidence="1">
    <location>
        <begin position="286"/>
        <end position="310"/>
    </location>
</feature>
<name>D1C1F7_SPHTD</name>
<reference evidence="3" key="1">
    <citation type="submission" date="2009-11" db="EMBL/GenBank/DDBJ databases">
        <title>The complete chromosome 1 of Sphaerobacter thermophilus DSM 20745.</title>
        <authorList>
            <person name="Lucas S."/>
            <person name="Copeland A."/>
            <person name="Lapidus A."/>
            <person name="Glavina del Rio T."/>
            <person name="Dalin E."/>
            <person name="Tice H."/>
            <person name="Bruce D."/>
            <person name="Goodwin L."/>
            <person name="Pitluck S."/>
            <person name="Kyrpides N."/>
            <person name="Mavromatis K."/>
            <person name="Ivanova N."/>
            <person name="Mikhailova N."/>
            <person name="LaButti K.M."/>
            <person name="Clum A."/>
            <person name="Sun H.I."/>
            <person name="Brettin T."/>
            <person name="Detter J.C."/>
            <person name="Han C."/>
            <person name="Larimer F."/>
            <person name="Land M."/>
            <person name="Hauser L."/>
            <person name="Markowitz V."/>
            <person name="Cheng J.F."/>
            <person name="Hugenholtz P."/>
            <person name="Woyke T."/>
            <person name="Wu D."/>
            <person name="Steenblock K."/>
            <person name="Schneider S."/>
            <person name="Pukall R."/>
            <person name="Goeker M."/>
            <person name="Klenk H.P."/>
            <person name="Eisen J.A."/>
        </authorList>
    </citation>
    <scope>NUCLEOTIDE SEQUENCE [LARGE SCALE GENOMIC DNA]</scope>
    <source>
        <strain evidence="3">ATCC 49802 / DSM 20745 / S 6022</strain>
    </source>
</reference>
<organism evidence="2 3">
    <name type="scientific">Sphaerobacter thermophilus (strain ATCC 49802 / DSM 20745 / KCCM 41009 / NCIMB 13125 / S 6022)</name>
    <dbReference type="NCBI Taxonomy" id="479434"/>
    <lineage>
        <taxon>Bacteria</taxon>
        <taxon>Pseudomonadati</taxon>
        <taxon>Thermomicrobiota</taxon>
        <taxon>Thermomicrobia</taxon>
        <taxon>Sphaerobacterales</taxon>
        <taxon>Sphaerobacterineae</taxon>
        <taxon>Sphaerobacteraceae</taxon>
        <taxon>Sphaerobacter</taxon>
    </lineage>
</organism>
<feature type="transmembrane region" description="Helical" evidence="1">
    <location>
        <begin position="53"/>
        <end position="81"/>
    </location>
</feature>
<dbReference type="AlphaFoldDB" id="D1C1F7"/>
<feature type="transmembrane region" description="Helical" evidence="1">
    <location>
        <begin position="93"/>
        <end position="110"/>
    </location>
</feature>
<keyword evidence="1" id="KW-0472">Membrane</keyword>
<accession>D1C1F7</accession>
<dbReference type="eggNOG" id="COG3278">
    <property type="taxonomic scope" value="Bacteria"/>
</dbReference>
<sequence>MMRPPGGISSAHAPDRDLPARFMALGMVGLLAVAVLAPFAVPLFAGSFSDLRLLAFVHLNTLGVVAAVILGATYQLVPVVLQTPLASVRVGRASFWAFLAGLAFLLPGLLTLQHWAMGTGATLLVVAFGLYIWVVGTTLRRAERWDVVAWHLAVGLAGLAGGIVAGLLLAGSKGNGFLGTMTYPLLGAHVTFLLAGWVPVLLAGVAYRLVGMFTLAEDALWRPAAWGGLVLMAGGAWLLVAAFLLRTDAALRLAGALAIAAGQVLFAAQLVHLYRVRRRRGFDVHIPFALVAAAGGLVAAVLLVAGMALGLRPSSALWVAVVWLALGGLAETAIQGFFYKIATFLVWLHRYAPLAGRQRVPRLEEMYHRRLAVAGWLLWTAGMVLSLAVAPLGSAALGHVAGVVLAAGVGCFLANVGRIAGHGLPNVTVWMSRTPTRPVGPGATEDGVVS</sequence>
<dbReference type="HOGENOM" id="CLU_034656_1_0_0"/>
<dbReference type="STRING" id="479434.Sthe_0637"/>
<reference evidence="2 3" key="2">
    <citation type="journal article" date="2010" name="Stand. Genomic Sci.">
        <title>Complete genome sequence of Desulfohalobium retbaense type strain (HR(100)).</title>
        <authorList>
            <person name="Spring S."/>
            <person name="Nolan M."/>
            <person name="Lapidus A."/>
            <person name="Glavina Del Rio T."/>
            <person name="Copeland A."/>
            <person name="Tice H."/>
            <person name="Cheng J.F."/>
            <person name="Lucas S."/>
            <person name="Land M."/>
            <person name="Chen F."/>
            <person name="Bruce D."/>
            <person name="Goodwin L."/>
            <person name="Pitluck S."/>
            <person name="Ivanova N."/>
            <person name="Mavromatis K."/>
            <person name="Mikhailova N."/>
            <person name="Pati A."/>
            <person name="Chen A."/>
            <person name="Palaniappan K."/>
            <person name="Hauser L."/>
            <person name="Chang Y.J."/>
            <person name="Jeffries C.D."/>
            <person name="Munk C."/>
            <person name="Kiss H."/>
            <person name="Chain P."/>
            <person name="Han C."/>
            <person name="Brettin T."/>
            <person name="Detter J.C."/>
            <person name="Schuler E."/>
            <person name="Goker M."/>
            <person name="Rohde M."/>
            <person name="Bristow J."/>
            <person name="Eisen J.A."/>
            <person name="Markowitz V."/>
            <person name="Hugenholtz P."/>
            <person name="Kyrpides N.C."/>
            <person name="Klenk H.P."/>
        </authorList>
    </citation>
    <scope>NUCLEOTIDE SEQUENCE [LARGE SCALE GENOMIC DNA]</scope>
    <source>
        <strain evidence="3">ATCC 49802 / DSM 20745 / S 6022</strain>
    </source>
</reference>
<dbReference type="KEGG" id="sti:Sthe_0637"/>
<feature type="transmembrane region" description="Helical" evidence="1">
    <location>
        <begin position="316"/>
        <end position="349"/>
    </location>
</feature>
<feature type="transmembrane region" description="Helical" evidence="1">
    <location>
        <begin position="396"/>
        <end position="416"/>
    </location>
</feature>
<feature type="transmembrane region" description="Helical" evidence="1">
    <location>
        <begin position="251"/>
        <end position="274"/>
    </location>
</feature>
<feature type="transmembrane region" description="Helical" evidence="1">
    <location>
        <begin position="116"/>
        <end position="135"/>
    </location>
</feature>
<evidence type="ECO:0000313" key="2">
    <source>
        <dbReference type="EMBL" id="ACZ38074.1"/>
    </source>
</evidence>